<evidence type="ECO:0008006" key="4">
    <source>
        <dbReference type="Google" id="ProtNLM"/>
    </source>
</evidence>
<evidence type="ECO:0000313" key="3">
    <source>
        <dbReference type="Proteomes" id="UP000500953"/>
    </source>
</evidence>
<dbReference type="EMBL" id="CP046173">
    <property type="protein sequence ID" value="QIS21472.1"/>
    <property type="molecule type" value="Genomic_DNA"/>
</dbReference>
<proteinExistence type="predicted"/>
<gene>
    <name evidence="2" type="ORF">F6W96_27195</name>
</gene>
<protein>
    <recommendedName>
        <fullName evidence="4">Lipase</fullName>
    </recommendedName>
</protein>
<dbReference type="Proteomes" id="UP000500953">
    <property type="component" value="Chromosome"/>
</dbReference>
<dbReference type="Pfam" id="PF03583">
    <property type="entry name" value="LIP"/>
    <property type="match status" value="1"/>
</dbReference>
<dbReference type="SUPFAM" id="SSF53474">
    <property type="entry name" value="alpha/beta-Hydrolases"/>
    <property type="match status" value="1"/>
</dbReference>
<dbReference type="Gene3D" id="1.10.260.130">
    <property type="match status" value="1"/>
</dbReference>
<sequence length="460" mass="48742">MKHLLTAAAVVLGLSLTMGTAPAQADADPLQQWIDTHIPAPTNPLPQASRPLAAPSDLPQDMTALWNAVQSAPTGDPLFDTWPADLARYAPGDILEWRDITASATPTMLILDLTSIARATLLKFRTTNSAGEPSIGTATLVLPPKAWTGPGSQPVLVNATATNALNKRCTPGYVLSHGMEVPTGNDFTPSPTAWAIEHGYALVIPDHEGPLMAYSEPTVAGHNLLDSIRAVRNFAPDQFGTSSFASTGYSGGAIASYGAAMLVQEYAPELLPYFAGASFGGLVTDYRRFAHAFDGSYISAFLLTTVLALGREHPEILGLMNHAAQWAATSPVKENCSGSFGALGVMPIPFDAMATVDKPLDSTSAEAIFQHLSMNGRKSGVPLFIYHGINDPWIPVSEAEQLWRDQCALGVAATKNIVGGEHLAAYVSSYGATMDWLDQRLHGAPATGTCPLVQQDPAER</sequence>
<dbReference type="GO" id="GO:0016042">
    <property type="term" value="P:lipid catabolic process"/>
    <property type="evidence" value="ECO:0007669"/>
    <property type="project" value="InterPro"/>
</dbReference>
<accession>A0A6G9Z7K6</accession>
<evidence type="ECO:0000313" key="2">
    <source>
        <dbReference type="EMBL" id="QIS21472.1"/>
    </source>
</evidence>
<dbReference type="InterPro" id="IPR029058">
    <property type="entry name" value="AB_hydrolase_fold"/>
</dbReference>
<dbReference type="PANTHER" id="PTHR34853:SF1">
    <property type="entry name" value="LIPASE 5"/>
    <property type="match status" value="1"/>
</dbReference>
<feature type="chain" id="PRO_5038438304" description="Lipase" evidence="1">
    <location>
        <begin position="24"/>
        <end position="460"/>
    </location>
</feature>
<dbReference type="PANTHER" id="PTHR34853">
    <property type="match status" value="1"/>
</dbReference>
<dbReference type="AlphaFoldDB" id="A0A6G9Z7K6"/>
<dbReference type="Gene3D" id="3.40.50.1820">
    <property type="entry name" value="alpha/beta hydrolase"/>
    <property type="match status" value="1"/>
</dbReference>
<dbReference type="InterPro" id="IPR005152">
    <property type="entry name" value="Lipase_secreted"/>
</dbReference>
<reference evidence="2 3" key="1">
    <citation type="journal article" date="2019" name="ACS Chem. Biol.">
        <title>Identification and Mobilization of a Cryptic Antibiotic Biosynthesis Gene Locus from a Human-Pathogenic Nocardia Isolate.</title>
        <authorList>
            <person name="Herisse M."/>
            <person name="Ishida K."/>
            <person name="Porter J.L."/>
            <person name="Howden B."/>
            <person name="Hertweck C."/>
            <person name="Stinear T.P."/>
            <person name="Pidot S.J."/>
        </authorList>
    </citation>
    <scope>NUCLEOTIDE SEQUENCE [LARGE SCALE GENOMIC DNA]</scope>
    <source>
        <strain evidence="2 3">AUSMDU00012715</strain>
    </source>
</reference>
<evidence type="ECO:0000256" key="1">
    <source>
        <dbReference type="SAM" id="SignalP"/>
    </source>
</evidence>
<organism evidence="2 3">
    <name type="scientific">Nocardia terpenica</name>
    <dbReference type="NCBI Taxonomy" id="455432"/>
    <lineage>
        <taxon>Bacteria</taxon>
        <taxon>Bacillati</taxon>
        <taxon>Actinomycetota</taxon>
        <taxon>Actinomycetes</taxon>
        <taxon>Mycobacteriales</taxon>
        <taxon>Nocardiaceae</taxon>
        <taxon>Nocardia</taxon>
    </lineage>
</organism>
<keyword evidence="1" id="KW-0732">Signal</keyword>
<dbReference type="GO" id="GO:0004806">
    <property type="term" value="F:triacylglycerol lipase activity"/>
    <property type="evidence" value="ECO:0007669"/>
    <property type="project" value="InterPro"/>
</dbReference>
<name>A0A6G9Z7K6_9NOCA</name>
<feature type="signal peptide" evidence="1">
    <location>
        <begin position="1"/>
        <end position="23"/>
    </location>
</feature>